<dbReference type="PANTHER" id="PTHR33304:SF9">
    <property type="entry name" value="RING_FYVE_PHD ZINC FINGER SUPERFAMILY PROTEIN"/>
    <property type="match status" value="1"/>
</dbReference>
<keyword evidence="2" id="KW-0863">Zinc-finger</keyword>
<evidence type="ECO:0000256" key="2">
    <source>
        <dbReference type="ARBA" id="ARBA00022771"/>
    </source>
</evidence>
<keyword evidence="4" id="KW-0805">Transcription regulation</keyword>
<dbReference type="SMART" id="SM00249">
    <property type="entry name" value="PHD"/>
    <property type="match status" value="1"/>
</dbReference>
<dbReference type="PANTHER" id="PTHR33304">
    <property type="match status" value="1"/>
</dbReference>
<evidence type="ECO:0000256" key="6">
    <source>
        <dbReference type="SAM" id="MobiDB-lite"/>
    </source>
</evidence>
<feature type="region of interest" description="Disordered" evidence="6">
    <location>
        <begin position="406"/>
        <end position="513"/>
    </location>
</feature>
<feature type="compositionally biased region" description="Polar residues" evidence="6">
    <location>
        <begin position="448"/>
        <end position="464"/>
    </location>
</feature>
<dbReference type="RefSeq" id="XP_022746956.1">
    <property type="nucleotide sequence ID" value="XM_022891221.1"/>
</dbReference>
<feature type="region of interest" description="Disordered" evidence="6">
    <location>
        <begin position="258"/>
        <end position="345"/>
    </location>
</feature>
<dbReference type="Pfam" id="PF23121">
    <property type="entry name" value="SPOC_AIPP2"/>
    <property type="match status" value="1"/>
</dbReference>
<dbReference type="Gene3D" id="3.30.40.10">
    <property type="entry name" value="Zinc/RING finger domain, C3HC4 (zinc finger)"/>
    <property type="match status" value="1"/>
</dbReference>
<dbReference type="InterPro" id="IPR013083">
    <property type="entry name" value="Znf_RING/FYVE/PHD"/>
</dbReference>
<feature type="compositionally biased region" description="Polar residues" evidence="6">
    <location>
        <begin position="675"/>
        <end position="714"/>
    </location>
</feature>
<feature type="region of interest" description="Disordered" evidence="6">
    <location>
        <begin position="613"/>
        <end position="719"/>
    </location>
</feature>
<keyword evidence="3" id="KW-0862">Zinc</keyword>
<dbReference type="SUPFAM" id="SSF57903">
    <property type="entry name" value="FYVE/PHD zinc finger"/>
    <property type="match status" value="1"/>
</dbReference>
<dbReference type="Proteomes" id="UP000515121">
    <property type="component" value="Unplaced"/>
</dbReference>
<evidence type="ECO:0000256" key="1">
    <source>
        <dbReference type="ARBA" id="ARBA00022723"/>
    </source>
</evidence>
<keyword evidence="8" id="KW-1185">Reference proteome</keyword>
<evidence type="ECO:0000259" key="7">
    <source>
        <dbReference type="SMART" id="SM00249"/>
    </source>
</evidence>
<dbReference type="GeneID" id="111296775"/>
<proteinExistence type="predicted"/>
<evidence type="ECO:0000256" key="4">
    <source>
        <dbReference type="ARBA" id="ARBA00023015"/>
    </source>
</evidence>
<feature type="region of interest" description="Disordered" evidence="6">
    <location>
        <begin position="220"/>
        <end position="246"/>
    </location>
</feature>
<feature type="region of interest" description="Disordered" evidence="6">
    <location>
        <begin position="127"/>
        <end position="152"/>
    </location>
</feature>
<evidence type="ECO:0000313" key="8">
    <source>
        <dbReference type="Proteomes" id="UP000515121"/>
    </source>
</evidence>
<name>A0A6P5Z2X3_DURZI</name>
<feature type="compositionally biased region" description="Polar residues" evidence="6">
    <location>
        <begin position="618"/>
        <end position="646"/>
    </location>
</feature>
<feature type="compositionally biased region" description="Polar residues" evidence="6">
    <location>
        <begin position="657"/>
        <end position="667"/>
    </location>
</feature>
<feature type="compositionally biased region" description="Basic and acidic residues" evidence="6">
    <location>
        <begin position="303"/>
        <end position="313"/>
    </location>
</feature>
<dbReference type="InterPro" id="IPR049914">
    <property type="entry name" value="PHD1-3/5-6"/>
</dbReference>
<dbReference type="GO" id="GO:0034244">
    <property type="term" value="P:negative regulation of transcription elongation by RNA polymerase II"/>
    <property type="evidence" value="ECO:0007669"/>
    <property type="project" value="InterPro"/>
</dbReference>
<feature type="compositionally biased region" description="Basic and acidic residues" evidence="6">
    <location>
        <begin position="470"/>
        <end position="479"/>
    </location>
</feature>
<keyword evidence="5" id="KW-0804">Transcription</keyword>
<dbReference type="GO" id="GO:0140566">
    <property type="term" value="F:histone reader activity"/>
    <property type="evidence" value="ECO:0007669"/>
    <property type="project" value="InterPro"/>
</dbReference>
<gene>
    <name evidence="9 10 11" type="primary">LOC111296775</name>
</gene>
<feature type="compositionally biased region" description="Low complexity" evidence="6">
    <location>
        <begin position="142"/>
        <end position="152"/>
    </location>
</feature>
<evidence type="ECO:0000313" key="10">
    <source>
        <dbReference type="RefSeq" id="XP_022746956.1"/>
    </source>
</evidence>
<dbReference type="OrthoDB" id="787137at2759"/>
<organism evidence="8 11">
    <name type="scientific">Durio zibethinus</name>
    <name type="common">Durian</name>
    <dbReference type="NCBI Taxonomy" id="66656"/>
    <lineage>
        <taxon>Eukaryota</taxon>
        <taxon>Viridiplantae</taxon>
        <taxon>Streptophyta</taxon>
        <taxon>Embryophyta</taxon>
        <taxon>Tracheophyta</taxon>
        <taxon>Spermatophyta</taxon>
        <taxon>Magnoliopsida</taxon>
        <taxon>eudicotyledons</taxon>
        <taxon>Gunneridae</taxon>
        <taxon>Pentapetalae</taxon>
        <taxon>rosids</taxon>
        <taxon>malvids</taxon>
        <taxon>Malvales</taxon>
        <taxon>Malvaceae</taxon>
        <taxon>Helicteroideae</taxon>
        <taxon>Durio</taxon>
    </lineage>
</organism>
<accession>A0A6P5Z2X3</accession>
<feature type="compositionally biased region" description="Polar residues" evidence="6">
    <location>
        <begin position="259"/>
        <end position="276"/>
    </location>
</feature>
<dbReference type="RefSeq" id="XP_022746955.1">
    <property type="nucleotide sequence ID" value="XM_022891220.1"/>
</dbReference>
<dbReference type="InterPro" id="IPR011011">
    <property type="entry name" value="Znf_FYVE_PHD"/>
</dbReference>
<evidence type="ECO:0000313" key="9">
    <source>
        <dbReference type="RefSeq" id="XP_022746955.1"/>
    </source>
</evidence>
<reference evidence="9 10" key="1">
    <citation type="submission" date="2025-04" db="UniProtKB">
        <authorList>
            <consortium name="RefSeq"/>
        </authorList>
    </citation>
    <scope>IDENTIFICATION</scope>
    <source>
        <tissue evidence="9 10">Fruit stalk</tissue>
    </source>
</reference>
<evidence type="ECO:0000313" key="11">
    <source>
        <dbReference type="RefSeq" id="XP_022746957.1"/>
    </source>
</evidence>
<dbReference type="InterPro" id="IPR056280">
    <property type="entry name" value="AIPP2-like_SPOC"/>
</dbReference>
<protein>
    <submittedName>
        <fullName evidence="9 10">Uncharacterized protein LOC111296775 isoform X1</fullName>
    </submittedName>
</protein>
<dbReference type="InterPro" id="IPR001965">
    <property type="entry name" value="Znf_PHD"/>
</dbReference>
<feature type="compositionally biased region" description="Basic and acidic residues" evidence="6">
    <location>
        <begin position="647"/>
        <end position="656"/>
    </location>
</feature>
<keyword evidence="1" id="KW-0479">Metal-binding</keyword>
<evidence type="ECO:0000256" key="3">
    <source>
        <dbReference type="ARBA" id="ARBA00022833"/>
    </source>
</evidence>
<feature type="domain" description="Zinc finger PHD-type" evidence="7">
    <location>
        <begin position="353"/>
        <end position="400"/>
    </location>
</feature>
<evidence type="ECO:0000256" key="5">
    <source>
        <dbReference type="ARBA" id="ARBA00023163"/>
    </source>
</evidence>
<dbReference type="RefSeq" id="XP_022746957.1">
    <property type="nucleotide sequence ID" value="XM_022891222.1"/>
</dbReference>
<dbReference type="GO" id="GO:0008270">
    <property type="term" value="F:zinc ion binding"/>
    <property type="evidence" value="ECO:0007669"/>
    <property type="project" value="UniProtKB-KW"/>
</dbReference>
<sequence>MAAAKAAAIVVRRKERPVEELSNATEIIYEPEITPVLRRIYYMQGPVDEMDQSIQKHMVPSKTVKRLIRHYMSQKILTKAESGTASVCSAPCSSCMHLSVAQMGSKSDEFSDETDRVAVASQYSINEDKESERLQHSPCRASNLLSVNSSDDSYSENIESKATVQPSNVSDVSEDVGIQRTFSNKYDGFKGVEGHNDNISCASRAIDANVGFSYCNKDLDSKNSSRSSVSICSLGSGKVPSSQNLGLSELPSIKEVDAGSSSLRIQRPHSPSQSGKSAVGGSSEIPKIHPKSEADIDNDSGDPLDKAGKSLKEDEQDESNELVKLPDKQDSPLQTVSGDESHESDAIEHDVKVCDICGDAGREDLLATCSKCADGAEHIYCMREMIQKVPEGDWLCEECKLAEETESQKQGLDAEGTKAKKPSSSTQSLGKRHSENLEGASTPKRQAVETNMVSLKSLSPSGVSALSREGSVKNLDKGKVRPSPPISLGNHSGNDMPETVCSPTSGPRLQTPKGALLKSNSFNIVNSKPKVKLVDEIVLQKQKSAREHASLDSKEEPARMMGKSMSFKFSKFRWLDAGESKFKMLSSKYLHAQDLKGLKQVKERISLERKNFSKLDRSSSTVSTPKVDQKLTPSADTISPSSATNNRETKVARSDGKPSTLSRSASNLARKAVGVSSTNGRISSEQKLNQVSLKEDPSSSSSWAAERQPSNFNGVMSDGLSRSLDLTNQGEKSRESAVSHSSISFPCLKCKETGHSAEYCSVSQSSGADIFASRSSREEINKGNKLKAAIEAAKRLKPGICERTSQEPASVSNMAKNMISVEGTHEVQTNRCNQASIGNMKLLNSHSTDAVSVVASVGNPSVRDFTVPPLATESAVLKMSAIPEHEHIWQGAFDVHKDGKPPEFCGGIQAHLSTLASPKVPEVVKTFPHKVSLNEVPRLSTWPTQFHDTGPKEDNIALYFFAKDLESYEKNYKILLDTMVKNDFALKGNFEGVELMIFPSNQLPEHCQRWNTLLFLWGVFKGRRANCSNSSKSACIPDASVACLERELSADIPQLVDNESTTCNNSCNVVPVTIAVGKTCISTDRVGDNKVSSFEQTYVGIKEKLEQDGKIDTNFLSRILTSCTKVHPEMKCTSPLEERRVPDCGFDTELKPCLQATETNSGSFKVEKEEVLLEEDYPSLKDHPTGKQEAVVVGKIDGNSIKMRNSKDDGYADGKTSSKRDLNCWQSNHRKRPYIDLTETVSEISTDTSQKMPWCEVKRISVDGGSDNKKLNTCFSGIYQYSSARDQGPFSDSLASDRHDLGSSSSVEEKRCDIACEEKVIPEDMGSSEMFFFPVDSHRAGEFRLEDNSKSLKELYVKDEDRVHDASPNLELALGAETRTPNKKILPFFVGMVDKNDNHDRAQNKVTGKQEEDDVSASLSLSLSFPFPEKERNVKSVSQKEQLLPERHSLNTSLLLFGGFPDE</sequence>
<feature type="compositionally biased region" description="Polar residues" evidence="6">
    <location>
        <begin position="224"/>
        <end position="246"/>
    </location>
</feature>
<dbReference type="KEGG" id="dzi:111296775"/>